<organism evidence="6 7">
    <name type="scientific">Marvinbryantia formatexigens DSM 14469</name>
    <dbReference type="NCBI Taxonomy" id="478749"/>
    <lineage>
        <taxon>Bacteria</taxon>
        <taxon>Bacillati</taxon>
        <taxon>Bacillota</taxon>
        <taxon>Clostridia</taxon>
        <taxon>Lachnospirales</taxon>
        <taxon>Lachnospiraceae</taxon>
        <taxon>Marvinbryantia</taxon>
    </lineage>
</organism>
<keyword evidence="1" id="KW-0678">Repressor</keyword>
<dbReference type="GO" id="GO:0000976">
    <property type="term" value="F:transcription cis-regulatory region binding"/>
    <property type="evidence" value="ECO:0007669"/>
    <property type="project" value="TreeGrafter"/>
</dbReference>
<dbReference type="Pfam" id="PF00532">
    <property type="entry name" value="Peripla_BP_1"/>
    <property type="match status" value="1"/>
</dbReference>
<dbReference type="PANTHER" id="PTHR30146">
    <property type="entry name" value="LACI-RELATED TRANSCRIPTIONAL REPRESSOR"/>
    <property type="match status" value="1"/>
</dbReference>
<keyword evidence="2" id="KW-0805">Transcription regulation</keyword>
<name>C6L8S7_9FIRM</name>
<dbReference type="InterPro" id="IPR028082">
    <property type="entry name" value="Peripla_BP_I"/>
</dbReference>
<dbReference type="EMBL" id="ACCL02000001">
    <property type="protein sequence ID" value="EET62665.1"/>
    <property type="molecule type" value="Genomic_DNA"/>
</dbReference>
<dbReference type="AlphaFoldDB" id="C6L8S7"/>
<dbReference type="CDD" id="cd01392">
    <property type="entry name" value="HTH_LacI"/>
    <property type="match status" value="1"/>
</dbReference>
<dbReference type="Proteomes" id="UP000005561">
    <property type="component" value="Unassembled WGS sequence"/>
</dbReference>
<dbReference type="STRING" id="168384.SAMN05660368_01653"/>
<dbReference type="eggNOG" id="COG1609">
    <property type="taxonomic scope" value="Bacteria"/>
</dbReference>
<dbReference type="PANTHER" id="PTHR30146:SF148">
    <property type="entry name" value="HTH-TYPE TRANSCRIPTIONAL REPRESSOR PURR-RELATED"/>
    <property type="match status" value="1"/>
</dbReference>
<comment type="caution">
    <text evidence="6">The sequence shown here is derived from an EMBL/GenBank/DDBJ whole genome shotgun (WGS) entry which is preliminary data.</text>
</comment>
<dbReference type="OrthoDB" id="9775106at2"/>
<dbReference type="InterPro" id="IPR010982">
    <property type="entry name" value="Lambda_DNA-bd_dom_sf"/>
</dbReference>
<dbReference type="Gene3D" id="1.10.260.40">
    <property type="entry name" value="lambda repressor-like DNA-binding domains"/>
    <property type="match status" value="1"/>
</dbReference>
<sequence length="366" mass="40763">MIVDIKVPASGICERKGVFMQRTNHRVTLKDIADACGVSVNTVSRVLRGDMRLSEETSRKVRDTANELGYIRNNLASSLRKRRSNMIAIIIDDIKNQYYTEIIAQMNELLKAQGYNVIILCTDKEGTSDMEILETALSHYVDGILFFPKTYDQPMVLRSHQANTPVILVGRDLPDMPADSVRCDDFAGGYLAGKILTDYGHRRLLYLAGPLDNGAQPLRQEGILAALRDARIPEENIRIISSVEFLKAVDENRVHELILPVDYTAILSFNDQMAYYAMNCLKSRKIHIPEDVSVIGFDNLTASIPYLMQLSSISCQPEKSLGISATRLLLTRLQDPAIPVRKEILPVELFDGGTVGPAPAESKTPL</sequence>
<reference evidence="6" key="1">
    <citation type="submission" date="2009-07" db="EMBL/GenBank/DDBJ databases">
        <authorList>
            <person name="Weinstock G."/>
            <person name="Sodergren E."/>
            <person name="Clifton S."/>
            <person name="Fulton L."/>
            <person name="Fulton B."/>
            <person name="Courtney L."/>
            <person name="Fronick C."/>
            <person name="Harrison M."/>
            <person name="Strong C."/>
            <person name="Farmer C."/>
            <person name="Delahaunty K."/>
            <person name="Markovic C."/>
            <person name="Hall O."/>
            <person name="Minx P."/>
            <person name="Tomlinson C."/>
            <person name="Mitreva M."/>
            <person name="Nelson J."/>
            <person name="Hou S."/>
            <person name="Wollam A."/>
            <person name="Pepin K.H."/>
            <person name="Johnson M."/>
            <person name="Bhonagiri V."/>
            <person name="Nash W.E."/>
            <person name="Warren W."/>
            <person name="Chinwalla A."/>
            <person name="Mardis E.R."/>
            <person name="Wilson R.K."/>
        </authorList>
    </citation>
    <scope>NUCLEOTIDE SEQUENCE [LARGE SCALE GENOMIC DNA]</scope>
    <source>
        <strain evidence="6">DSM 14469</strain>
    </source>
</reference>
<dbReference type="InterPro" id="IPR000843">
    <property type="entry name" value="HTH_LacI"/>
</dbReference>
<dbReference type="GO" id="GO:0003700">
    <property type="term" value="F:DNA-binding transcription factor activity"/>
    <property type="evidence" value="ECO:0007669"/>
    <property type="project" value="TreeGrafter"/>
</dbReference>
<evidence type="ECO:0000259" key="5">
    <source>
        <dbReference type="PROSITE" id="PS50932"/>
    </source>
</evidence>
<protein>
    <submittedName>
        <fullName evidence="6">Transcriptional regulator, LacI family</fullName>
    </submittedName>
</protein>
<dbReference type="Pfam" id="PF00356">
    <property type="entry name" value="LacI"/>
    <property type="match status" value="1"/>
</dbReference>
<dbReference type="CDD" id="cd06267">
    <property type="entry name" value="PBP1_LacI_sugar_binding-like"/>
    <property type="match status" value="1"/>
</dbReference>
<dbReference type="SUPFAM" id="SSF53822">
    <property type="entry name" value="Periplasmic binding protein-like I"/>
    <property type="match status" value="1"/>
</dbReference>
<evidence type="ECO:0000256" key="4">
    <source>
        <dbReference type="ARBA" id="ARBA00023163"/>
    </source>
</evidence>
<accession>C6L8S7</accession>
<keyword evidence="4" id="KW-0804">Transcription</keyword>
<dbReference type="SMART" id="SM00354">
    <property type="entry name" value="HTH_LACI"/>
    <property type="match status" value="1"/>
</dbReference>
<dbReference type="PROSITE" id="PS50932">
    <property type="entry name" value="HTH_LACI_2"/>
    <property type="match status" value="1"/>
</dbReference>
<evidence type="ECO:0000256" key="2">
    <source>
        <dbReference type="ARBA" id="ARBA00023015"/>
    </source>
</evidence>
<keyword evidence="3" id="KW-0238">DNA-binding</keyword>
<dbReference type="Gene3D" id="3.40.50.2300">
    <property type="match status" value="2"/>
</dbReference>
<evidence type="ECO:0000313" key="7">
    <source>
        <dbReference type="Proteomes" id="UP000005561"/>
    </source>
</evidence>
<evidence type="ECO:0000256" key="3">
    <source>
        <dbReference type="ARBA" id="ARBA00023125"/>
    </source>
</evidence>
<proteinExistence type="predicted"/>
<dbReference type="SUPFAM" id="SSF47413">
    <property type="entry name" value="lambda repressor-like DNA-binding domains"/>
    <property type="match status" value="1"/>
</dbReference>
<evidence type="ECO:0000313" key="6">
    <source>
        <dbReference type="EMBL" id="EET62665.1"/>
    </source>
</evidence>
<dbReference type="RefSeq" id="WP_006859817.1">
    <property type="nucleotide sequence ID" value="NZ_ACCL02000001.1"/>
</dbReference>
<feature type="domain" description="HTH lacI-type" evidence="5">
    <location>
        <begin position="27"/>
        <end position="81"/>
    </location>
</feature>
<dbReference type="InterPro" id="IPR001761">
    <property type="entry name" value="Peripla_BP/Lac1_sug-bd_dom"/>
</dbReference>
<keyword evidence="7" id="KW-1185">Reference proteome</keyword>
<evidence type="ECO:0000256" key="1">
    <source>
        <dbReference type="ARBA" id="ARBA00022491"/>
    </source>
</evidence>
<gene>
    <name evidence="6" type="ORF">BRYFOR_05015</name>
</gene>